<dbReference type="STRING" id="980251.GCA_001642875_04242"/>
<dbReference type="HAMAP" id="MF_00031">
    <property type="entry name" value="DNA_HJ_migration_RuvA"/>
    <property type="match status" value="1"/>
</dbReference>
<dbReference type="Pfam" id="PF14520">
    <property type="entry name" value="HHH_5"/>
    <property type="match status" value="1"/>
</dbReference>
<dbReference type="GO" id="GO:0048476">
    <property type="term" value="C:Holliday junction resolvase complex"/>
    <property type="evidence" value="ECO:0007669"/>
    <property type="project" value="UniProtKB-UniRule"/>
</dbReference>
<keyword evidence="8" id="KW-0378">Hydrolase</keyword>
<evidence type="ECO:0000259" key="7">
    <source>
        <dbReference type="Pfam" id="PF01330"/>
    </source>
</evidence>
<feature type="domain" description="DNA helicase Holliday junction RuvA type" evidence="7">
    <location>
        <begin position="1"/>
        <end position="54"/>
    </location>
</feature>
<keyword evidence="9" id="KW-1185">Reference proteome</keyword>
<dbReference type="NCBIfam" id="TIGR00084">
    <property type="entry name" value="ruvA"/>
    <property type="match status" value="1"/>
</dbReference>
<keyword evidence="3 6" id="KW-0238">DNA-binding</keyword>
<dbReference type="GO" id="GO:0009378">
    <property type="term" value="F:four-way junction helicase activity"/>
    <property type="evidence" value="ECO:0007669"/>
    <property type="project" value="InterPro"/>
</dbReference>
<keyword evidence="5 6" id="KW-0234">DNA repair</keyword>
<keyword evidence="1 6" id="KW-0963">Cytoplasm</keyword>
<dbReference type="EMBL" id="CP042912">
    <property type="protein sequence ID" value="QEG23954.1"/>
    <property type="molecule type" value="Genomic_DNA"/>
</dbReference>
<dbReference type="GO" id="GO:0000400">
    <property type="term" value="F:four-way junction DNA binding"/>
    <property type="evidence" value="ECO:0007669"/>
    <property type="project" value="UniProtKB-UniRule"/>
</dbReference>
<comment type="function">
    <text evidence="6">The RuvA-RuvB-RuvC complex processes Holliday junction (HJ) DNA during genetic recombination and DNA repair, while the RuvA-RuvB complex plays an important role in the rescue of blocked DNA replication forks via replication fork reversal (RFR). RuvA specifically binds to HJ cruciform DNA, conferring on it an open structure. The RuvB hexamer acts as an ATP-dependent pump, pulling dsDNA into and through the RuvAB complex. HJ branch migration allows RuvC to scan DNA until it finds its consensus sequence, where it cleaves and resolves the cruciform DNA.</text>
</comment>
<evidence type="ECO:0000313" key="9">
    <source>
        <dbReference type="Proteomes" id="UP000322214"/>
    </source>
</evidence>
<organism evidence="8 9">
    <name type="scientific">Mariniblastus fucicola</name>
    <dbReference type="NCBI Taxonomy" id="980251"/>
    <lineage>
        <taxon>Bacteria</taxon>
        <taxon>Pseudomonadati</taxon>
        <taxon>Planctomycetota</taxon>
        <taxon>Planctomycetia</taxon>
        <taxon>Pirellulales</taxon>
        <taxon>Pirellulaceae</taxon>
        <taxon>Mariniblastus</taxon>
    </lineage>
</organism>
<dbReference type="GO" id="GO:0005524">
    <property type="term" value="F:ATP binding"/>
    <property type="evidence" value="ECO:0007669"/>
    <property type="project" value="InterPro"/>
</dbReference>
<dbReference type="GO" id="GO:0016787">
    <property type="term" value="F:hydrolase activity"/>
    <property type="evidence" value="ECO:0007669"/>
    <property type="project" value="UniProtKB-KW"/>
</dbReference>
<evidence type="ECO:0000256" key="6">
    <source>
        <dbReference type="HAMAP-Rule" id="MF_00031"/>
    </source>
</evidence>
<evidence type="ECO:0000256" key="1">
    <source>
        <dbReference type="ARBA" id="ARBA00022490"/>
    </source>
</evidence>
<feature type="region of interest" description="Domain III" evidence="6">
    <location>
        <begin position="157"/>
        <end position="210"/>
    </location>
</feature>
<dbReference type="InterPro" id="IPR000085">
    <property type="entry name" value="RuvA"/>
</dbReference>
<dbReference type="GO" id="GO:0005737">
    <property type="term" value="C:cytoplasm"/>
    <property type="evidence" value="ECO:0007669"/>
    <property type="project" value="UniProtKB-SubCell"/>
</dbReference>
<evidence type="ECO:0000256" key="3">
    <source>
        <dbReference type="ARBA" id="ARBA00023125"/>
    </source>
</evidence>
<evidence type="ECO:0000256" key="5">
    <source>
        <dbReference type="ARBA" id="ARBA00023204"/>
    </source>
</evidence>
<keyword evidence="8" id="KW-0347">Helicase</keyword>
<accession>A0A5B9PCH5</accession>
<comment type="similarity">
    <text evidence="6">Belongs to the RuvA family.</text>
</comment>
<dbReference type="SUPFAM" id="SSF47781">
    <property type="entry name" value="RuvA domain 2-like"/>
    <property type="match status" value="1"/>
</dbReference>
<keyword evidence="2 6" id="KW-0227">DNA damage</keyword>
<dbReference type="Gene3D" id="1.10.150.20">
    <property type="entry name" value="5' to 3' exonuclease, C-terminal subdomain"/>
    <property type="match status" value="1"/>
</dbReference>
<comment type="caution">
    <text evidence="6">Lacks conserved residue(s) required for the propagation of feature annotation.</text>
</comment>
<comment type="subcellular location">
    <subcellularLocation>
        <location evidence="6">Cytoplasm</location>
    </subcellularLocation>
</comment>
<proteinExistence type="inferred from homology"/>
<comment type="subunit">
    <text evidence="6">Homotetramer. Forms an RuvA(8)-RuvB(12)-Holliday junction (HJ) complex. HJ DNA is sandwiched between 2 RuvA tetramers; dsDNA enters through RuvA and exits via RuvB. An RuvB hexamer assembles on each DNA strand where it exits the tetramer. Each RuvB hexamer is contacted by two RuvA subunits (via domain III) on 2 adjacent RuvB subunits; this complex drives branch migration. In the full resolvosome a probable DNA-RuvA(4)-RuvB(12)-RuvC(2) complex forms which resolves the HJ.</text>
</comment>
<dbReference type="GO" id="GO:0006310">
    <property type="term" value="P:DNA recombination"/>
    <property type="evidence" value="ECO:0007669"/>
    <property type="project" value="UniProtKB-UniRule"/>
</dbReference>
<dbReference type="Proteomes" id="UP000322214">
    <property type="component" value="Chromosome"/>
</dbReference>
<dbReference type="AlphaFoldDB" id="A0A5B9PCH5"/>
<gene>
    <name evidence="6 8" type="primary">ruvA</name>
    <name evidence="8" type="ORF">MFFC18_38590</name>
</gene>
<dbReference type="Gene3D" id="2.40.50.140">
    <property type="entry name" value="Nucleic acid-binding proteins"/>
    <property type="match status" value="1"/>
</dbReference>
<dbReference type="GO" id="GO:0006281">
    <property type="term" value="P:DNA repair"/>
    <property type="evidence" value="ECO:0007669"/>
    <property type="project" value="UniProtKB-UniRule"/>
</dbReference>
<dbReference type="Pfam" id="PF01330">
    <property type="entry name" value="RuvA_N"/>
    <property type="match status" value="1"/>
</dbReference>
<evidence type="ECO:0000256" key="2">
    <source>
        <dbReference type="ARBA" id="ARBA00022763"/>
    </source>
</evidence>
<comment type="domain">
    <text evidence="6">Has three domains with a flexible linker between the domains II and III and assumes an 'L' shape. Domain III is highly mobile and contacts RuvB.</text>
</comment>
<reference evidence="8 9" key="1">
    <citation type="submission" date="2019-08" db="EMBL/GenBank/DDBJ databases">
        <title>Deep-cultivation of Planctomycetes and their phenomic and genomic characterization uncovers novel biology.</title>
        <authorList>
            <person name="Wiegand S."/>
            <person name="Jogler M."/>
            <person name="Boedeker C."/>
            <person name="Pinto D."/>
            <person name="Vollmers J."/>
            <person name="Rivas-Marin E."/>
            <person name="Kohn T."/>
            <person name="Peeters S.H."/>
            <person name="Heuer A."/>
            <person name="Rast P."/>
            <person name="Oberbeckmann S."/>
            <person name="Bunk B."/>
            <person name="Jeske O."/>
            <person name="Meyerdierks A."/>
            <person name="Storesund J.E."/>
            <person name="Kallscheuer N."/>
            <person name="Luecker S."/>
            <person name="Lage O.M."/>
            <person name="Pohl T."/>
            <person name="Merkel B.J."/>
            <person name="Hornburger P."/>
            <person name="Mueller R.-W."/>
            <person name="Bruemmer F."/>
            <person name="Labrenz M."/>
            <person name="Spormann A.M."/>
            <person name="Op den Camp H."/>
            <person name="Overmann J."/>
            <person name="Amann R."/>
            <person name="Jetten M.S.M."/>
            <person name="Mascher T."/>
            <person name="Medema M.H."/>
            <person name="Devos D.P."/>
            <person name="Kaster A.-K."/>
            <person name="Ovreas L."/>
            <person name="Rohde M."/>
            <person name="Galperin M.Y."/>
            <person name="Jogler C."/>
        </authorList>
    </citation>
    <scope>NUCLEOTIDE SEQUENCE [LARGE SCALE GENOMIC DNA]</scope>
    <source>
        <strain evidence="8 9">FC18</strain>
    </source>
</reference>
<evidence type="ECO:0000256" key="4">
    <source>
        <dbReference type="ARBA" id="ARBA00023172"/>
    </source>
</evidence>
<dbReference type="OrthoDB" id="5293449at2"/>
<sequence>MIRKITGLLCALPDDCAVLEVPPFEYEVLVPEFTRRQIQMKLGEQITLHTIQYIDGNVQKGGRMTPRLIGFNSVAEKQFFEVFCSVDGLGVKKALKAMVRPVPDVARSIEQQDVKTLTTMPGIGAATAERIVAKLRRKMARFALLVPAAEGDQGSGTAPSIAEEVYQILVSFGHSEQESRKMVDDVLVEKKKFKDVDAFLSVVYEKKNAE</sequence>
<dbReference type="InterPro" id="IPR013849">
    <property type="entry name" value="DNA_helicase_Holl-junc_RuvA_I"/>
</dbReference>
<evidence type="ECO:0000313" key="8">
    <source>
        <dbReference type="EMBL" id="QEG23954.1"/>
    </source>
</evidence>
<protein>
    <recommendedName>
        <fullName evidence="6">Holliday junction branch migration complex subunit RuvA</fullName>
    </recommendedName>
</protein>
<keyword evidence="8" id="KW-0067">ATP-binding</keyword>
<dbReference type="KEGG" id="mff:MFFC18_38590"/>
<dbReference type="InterPro" id="IPR012340">
    <property type="entry name" value="NA-bd_OB-fold"/>
</dbReference>
<keyword evidence="8" id="KW-0547">Nucleotide-binding</keyword>
<name>A0A5B9PCH5_9BACT</name>
<dbReference type="RefSeq" id="WP_075082481.1">
    <property type="nucleotide sequence ID" value="NZ_CP042912.1"/>
</dbReference>
<keyword evidence="4 6" id="KW-0233">DNA recombination</keyword>
<dbReference type="InterPro" id="IPR010994">
    <property type="entry name" value="RuvA_2-like"/>
</dbReference>